<comment type="caution">
    <text evidence="4">The sequence shown here is derived from an EMBL/GenBank/DDBJ whole genome shotgun (WGS) entry which is preliminary data.</text>
</comment>
<dbReference type="InterPro" id="IPR006119">
    <property type="entry name" value="Resolv_N"/>
</dbReference>
<dbReference type="PANTHER" id="PTHR30461:SF23">
    <property type="entry name" value="DNA RECOMBINASE-RELATED"/>
    <property type="match status" value="1"/>
</dbReference>
<feature type="domain" description="Recombinase" evidence="3">
    <location>
        <begin position="232"/>
        <end position="347"/>
    </location>
</feature>
<proteinExistence type="predicted"/>
<keyword evidence="2" id="KW-0472">Membrane</keyword>
<dbReference type="SUPFAM" id="SSF53041">
    <property type="entry name" value="Resolvase-like"/>
    <property type="match status" value="1"/>
</dbReference>
<feature type="region of interest" description="Disordered" evidence="1">
    <location>
        <begin position="411"/>
        <end position="434"/>
    </location>
</feature>
<dbReference type="PANTHER" id="PTHR30461">
    <property type="entry name" value="DNA-INVERTASE FROM LAMBDOID PROPHAGE"/>
    <property type="match status" value="1"/>
</dbReference>
<feature type="region of interest" description="Disordered" evidence="1">
    <location>
        <begin position="215"/>
        <end position="249"/>
    </location>
</feature>
<evidence type="ECO:0000313" key="4">
    <source>
        <dbReference type="EMBL" id="RJX48192.1"/>
    </source>
</evidence>
<evidence type="ECO:0000256" key="1">
    <source>
        <dbReference type="SAM" id="MobiDB-lite"/>
    </source>
</evidence>
<dbReference type="SMART" id="SM00857">
    <property type="entry name" value="Resolvase"/>
    <property type="match status" value="1"/>
</dbReference>
<dbReference type="GO" id="GO:0003677">
    <property type="term" value="F:DNA binding"/>
    <property type="evidence" value="ECO:0007669"/>
    <property type="project" value="InterPro"/>
</dbReference>
<gene>
    <name evidence="4" type="ORF">DP106_12755</name>
</gene>
<dbReference type="InterPro" id="IPR038109">
    <property type="entry name" value="DNA_bind_recomb_sf"/>
</dbReference>
<keyword evidence="5" id="KW-1185">Reference proteome</keyword>
<dbReference type="OrthoDB" id="350183at2157"/>
<protein>
    <recommendedName>
        <fullName evidence="3">Recombinase domain-containing protein</fullName>
    </recommendedName>
</protein>
<dbReference type="RefSeq" id="WP_120085879.1">
    <property type="nucleotide sequence ID" value="NZ_QMDW01000024.1"/>
</dbReference>
<keyword evidence="2" id="KW-0812">Transmembrane</keyword>
<organism evidence="4 5">
    <name type="scientific">Halonotius pteroides</name>
    <dbReference type="NCBI Taxonomy" id="268735"/>
    <lineage>
        <taxon>Archaea</taxon>
        <taxon>Methanobacteriati</taxon>
        <taxon>Methanobacteriota</taxon>
        <taxon>Stenosarchaea group</taxon>
        <taxon>Halobacteria</taxon>
        <taxon>Halobacteriales</taxon>
        <taxon>Haloferacaceae</taxon>
        <taxon>Halonotius</taxon>
    </lineage>
</organism>
<sequence>MFLYYLNHLIGVTLTAVLCIVFAGVWIPDTAIKYGVRDLIWCFYNLSEQLTIYWFAPLVGFAGISPDKARQRIDIIIEYIRVSGQEQSKKHGKERQKDAIQDEMDNIDSEEVIPVSKDWESASTMLRENIDEIVETVRSHPEKTVGLMIEDVDRLSRAPPFEAAVFLWVLSRFDVVFYFGNWGYFDFSDPYQQLIIFHALVGARDEYNSIIERTSSGQKGVKEDGGFPGKAPFGYSKPDTKDDASDDNQSNKLEINEQQAEVINQAIDRILSTADPVVSSIYDDLSDKYEAKIEDFPEYASFFYILRNKKYTGDLEHDDEVVGHIPQIISNEEYERVIDKIGKPDNSENDDLDHALESIIERFGIDGSIQLFDIIKGRCPECGGDVDTEGSDKRWGHRVLSYECIGAATDSQEAIDGGCEDSRETDIDSHDTDS</sequence>
<evidence type="ECO:0000256" key="2">
    <source>
        <dbReference type="SAM" id="Phobius"/>
    </source>
</evidence>
<dbReference type="InterPro" id="IPR050639">
    <property type="entry name" value="SSR_resolvase"/>
</dbReference>
<name>A0A3A6QL01_9EURY</name>
<reference evidence="4 5" key="1">
    <citation type="submission" date="2018-06" db="EMBL/GenBank/DDBJ databases">
        <title>Halonotius sp. F13-13 a new haloarchaeeon isolated from a solar saltern from Isla Cristina, Huelva, Spain.</title>
        <authorList>
            <person name="Duran-Viseras A."/>
            <person name="Sanchez-Porro C."/>
            <person name="Ventosa A."/>
        </authorList>
    </citation>
    <scope>NUCLEOTIDE SEQUENCE [LARGE SCALE GENOMIC DNA]</scope>
    <source>
        <strain evidence="4 5">CECT 7525</strain>
    </source>
</reference>
<dbReference type="InterPro" id="IPR011109">
    <property type="entry name" value="DNA_bind_recombinase_dom"/>
</dbReference>
<dbReference type="GO" id="GO:0000150">
    <property type="term" value="F:DNA strand exchange activity"/>
    <property type="evidence" value="ECO:0007669"/>
    <property type="project" value="InterPro"/>
</dbReference>
<dbReference type="PROSITE" id="PS51737">
    <property type="entry name" value="RECOMBINASE_DNA_BIND"/>
    <property type="match status" value="1"/>
</dbReference>
<accession>A0A3A6QL01</accession>
<dbReference type="EMBL" id="QMDW01000024">
    <property type="protein sequence ID" value="RJX48192.1"/>
    <property type="molecule type" value="Genomic_DNA"/>
</dbReference>
<dbReference type="Pfam" id="PF00239">
    <property type="entry name" value="Resolvase"/>
    <property type="match status" value="1"/>
</dbReference>
<dbReference type="AlphaFoldDB" id="A0A3A6QL01"/>
<keyword evidence="2" id="KW-1133">Transmembrane helix</keyword>
<dbReference type="Proteomes" id="UP000281564">
    <property type="component" value="Unassembled WGS sequence"/>
</dbReference>
<dbReference type="Gene3D" id="3.90.1750.20">
    <property type="entry name" value="Putative Large Serine Recombinase, Chain B, Domain 2"/>
    <property type="match status" value="1"/>
</dbReference>
<evidence type="ECO:0000259" key="3">
    <source>
        <dbReference type="PROSITE" id="PS51737"/>
    </source>
</evidence>
<evidence type="ECO:0000313" key="5">
    <source>
        <dbReference type="Proteomes" id="UP000281564"/>
    </source>
</evidence>
<dbReference type="Gene3D" id="3.40.50.1390">
    <property type="entry name" value="Resolvase, N-terminal catalytic domain"/>
    <property type="match status" value="1"/>
</dbReference>
<feature type="compositionally biased region" description="Basic and acidic residues" evidence="1">
    <location>
        <begin position="420"/>
        <end position="434"/>
    </location>
</feature>
<feature type="transmembrane region" description="Helical" evidence="2">
    <location>
        <begin position="6"/>
        <end position="27"/>
    </location>
</feature>
<dbReference type="InterPro" id="IPR036162">
    <property type="entry name" value="Resolvase-like_N_sf"/>
</dbReference>